<dbReference type="InterPro" id="IPR042837">
    <property type="entry name" value="PTX3"/>
</dbReference>
<organism evidence="5 6">
    <name type="scientific">Dactylosporangium maewongense</name>
    <dbReference type="NCBI Taxonomy" id="634393"/>
    <lineage>
        <taxon>Bacteria</taxon>
        <taxon>Bacillati</taxon>
        <taxon>Actinomycetota</taxon>
        <taxon>Actinomycetes</taxon>
        <taxon>Micromonosporales</taxon>
        <taxon>Micromonosporaceae</taxon>
        <taxon>Dactylosporangium</taxon>
    </lineage>
</organism>
<comment type="caution">
    <text evidence="5">The sequence shown here is derived from an EMBL/GenBank/DDBJ whole genome shotgun (WGS) entry which is preliminary data.</text>
</comment>
<feature type="chain" id="PRO_5047004380" evidence="3">
    <location>
        <begin position="27"/>
        <end position="1149"/>
    </location>
</feature>
<feature type="domain" description="LamG-like jellyroll fold" evidence="4">
    <location>
        <begin position="767"/>
        <end position="906"/>
    </location>
</feature>
<keyword evidence="1 3" id="KW-0732">Signal</keyword>
<evidence type="ECO:0000256" key="1">
    <source>
        <dbReference type="ARBA" id="ARBA00022729"/>
    </source>
</evidence>
<dbReference type="Proteomes" id="UP001501470">
    <property type="component" value="Unassembled WGS sequence"/>
</dbReference>
<reference evidence="6" key="1">
    <citation type="journal article" date="2019" name="Int. J. Syst. Evol. Microbiol.">
        <title>The Global Catalogue of Microorganisms (GCM) 10K type strain sequencing project: providing services to taxonomists for standard genome sequencing and annotation.</title>
        <authorList>
            <consortium name="The Broad Institute Genomics Platform"/>
            <consortium name="The Broad Institute Genome Sequencing Center for Infectious Disease"/>
            <person name="Wu L."/>
            <person name="Ma J."/>
        </authorList>
    </citation>
    <scope>NUCLEOTIDE SEQUENCE [LARGE SCALE GENOMIC DNA]</scope>
    <source>
        <strain evidence="6">JCM 15933</strain>
    </source>
</reference>
<proteinExistence type="predicted"/>
<dbReference type="RefSeq" id="WP_344500079.1">
    <property type="nucleotide sequence ID" value="NZ_BAAAQD010000001.1"/>
</dbReference>
<dbReference type="NCBIfam" id="NF033679">
    <property type="entry name" value="DNRLRE_dom"/>
    <property type="match status" value="1"/>
</dbReference>
<dbReference type="PANTHER" id="PTHR46943:SF1">
    <property type="entry name" value="PENTRAXIN-RELATED PROTEIN PTX3"/>
    <property type="match status" value="1"/>
</dbReference>
<dbReference type="Pfam" id="PF13385">
    <property type="entry name" value="Laminin_G_3"/>
    <property type="match status" value="2"/>
</dbReference>
<evidence type="ECO:0000313" key="5">
    <source>
        <dbReference type="EMBL" id="GAA1501432.1"/>
    </source>
</evidence>
<dbReference type="Gene3D" id="2.60.120.200">
    <property type="match status" value="2"/>
</dbReference>
<keyword evidence="6" id="KW-1185">Reference proteome</keyword>
<dbReference type="InterPro" id="IPR006558">
    <property type="entry name" value="LamG-like"/>
</dbReference>
<dbReference type="InterPro" id="IPR013320">
    <property type="entry name" value="ConA-like_dom_sf"/>
</dbReference>
<dbReference type="SMART" id="SM00560">
    <property type="entry name" value="LamGL"/>
    <property type="match status" value="2"/>
</dbReference>
<evidence type="ECO:0000256" key="2">
    <source>
        <dbReference type="ARBA" id="ARBA00023157"/>
    </source>
</evidence>
<evidence type="ECO:0000313" key="6">
    <source>
        <dbReference type="Proteomes" id="UP001501470"/>
    </source>
</evidence>
<feature type="domain" description="LamG-like jellyroll fold" evidence="4">
    <location>
        <begin position="983"/>
        <end position="1145"/>
    </location>
</feature>
<dbReference type="PANTHER" id="PTHR46943">
    <property type="entry name" value="PENTRAXIN-RELATED PROTEIN PTX3"/>
    <property type="match status" value="1"/>
</dbReference>
<sequence length="1149" mass="118122">MTAKRALLRFLAVVLVGGAAPLAATAAAATAAPPKCGAAEQSMAAAAAAARACGRRVETTAARSATTQTFANADGSTTVERSAEPRFGRRADGAWVDLDLRLKPGSDGAVRPAASALPVTISGGGATPLAKVADGARELAVTWPGILPAPRLEGDTAVYPEVLPGVDLRVSAAALGFSEVLVIKDRVAAANPALRQIRFGLMAKGVTAKANGAGGIEARDPAGALVFSSPAPLMWDSTNSTTADRGSGTGGRRQAVMAVQVTGDQLTVVPDQKLLNDPAVTFPLFVDPSWTGHVAGSAWTSVWSRSDTAGSSFWQNGTALNDAAAKGGAGSGRTEDCSGCGQYVIRSIFRMEINGVAGKQIKAATFRVQQRWAWTCNPSSNARLWITDGISPSTTWNNQPTWHGDWTADATANHREGGGAGCNGTGDIEFDATAMVQHAVADGWPDLTLGLRAIDEGTTNHWKRFNAGSPVLAIDYNTPPNTPDVLTVDGKPCATGAGAPYVATATPTLRARATDVDNDDLKVSFSLARAQIRSGITFWTAITPGGENTVPNGGTAQFTTGTLGDGGRYRFSAQSDDQHGGVSPVTGTCEWLVDLVNPVAPSVTADIYPASSTGCPAQGCGSVGQTGTFTFASSPDVAFYRWGFADPPTTVATPAAVGGSVSVTWTPTSGGARTMYVTAVDRAGRTATTLHQFLVSGPSPAVARWDLEEAAGTTSLNDVTGHGHTATLGGGSLGAPGRIVGGPTALSLTGGSSEFATASVPELDSSKSFAVAAWVRPTLTTSTRAVISKDGVHTSAFRLSGSNSCGCWILSWNTVDAASTGDARVVGSPVVANVWVHLAGVYDAATGQATLYVDGKPVGTAAIPAPTWNATGPLAIGRARWADAVADQFAGNIAGVQVWNRSVTAAEVAELVDPLTAGVVGEWHMDEIGPGPAYDSSAMAHDLNFVNGAYVPESDAGQTGTGLRLNGVTAHARTEGQVLRTDQSFTVSSWVRMGDGDTSTPGPQFPIGNHNAVGQDGQNLSGFWLGLRNYDGVPRWRFSMTDTDTDSPTNPWTEAVSAPLATSSIGAWVHLVGVYDAQARMLKLYVNGSLAASVTRSTPNWDATGPLTIGAGKVVPAGGGAPVLTDGWSGDLDEIRVYAGAVADVTRIP</sequence>
<protein>
    <submittedName>
        <fullName evidence="5">LamG domain-containing protein</fullName>
    </submittedName>
</protein>
<accession>A0ABP4KDE2</accession>
<name>A0ABP4KDE2_9ACTN</name>
<evidence type="ECO:0000256" key="3">
    <source>
        <dbReference type="SAM" id="SignalP"/>
    </source>
</evidence>
<gene>
    <name evidence="5" type="ORF">GCM10009827_010870</name>
</gene>
<dbReference type="EMBL" id="BAAAQD010000001">
    <property type="protein sequence ID" value="GAA1501432.1"/>
    <property type="molecule type" value="Genomic_DNA"/>
</dbReference>
<evidence type="ECO:0000259" key="4">
    <source>
        <dbReference type="SMART" id="SM00560"/>
    </source>
</evidence>
<keyword evidence="2" id="KW-1015">Disulfide bond</keyword>
<feature type="signal peptide" evidence="3">
    <location>
        <begin position="1"/>
        <end position="26"/>
    </location>
</feature>
<dbReference type="SUPFAM" id="SSF49899">
    <property type="entry name" value="Concanavalin A-like lectins/glucanases"/>
    <property type="match status" value="2"/>
</dbReference>